<keyword evidence="1" id="KW-0812">Transmembrane</keyword>
<name>A0ABR8FS54_9NOSO</name>
<accession>A0ABR8FS54</accession>
<keyword evidence="1" id="KW-1133">Transmembrane helix</keyword>
<reference evidence="2 3" key="1">
    <citation type="journal article" date="2020" name="ISME J.">
        <title>Comparative genomics reveals insights into cyanobacterial evolution and habitat adaptation.</title>
        <authorList>
            <person name="Chen M.Y."/>
            <person name="Teng W.K."/>
            <person name="Zhao L."/>
            <person name="Hu C.X."/>
            <person name="Zhou Y.K."/>
            <person name="Han B.P."/>
            <person name="Song L.R."/>
            <person name="Shu W.S."/>
        </authorList>
    </citation>
    <scope>NUCLEOTIDE SEQUENCE [LARGE SCALE GENOMIC DNA]</scope>
    <source>
        <strain evidence="2 3">FACHB-130</strain>
    </source>
</reference>
<evidence type="ECO:0000313" key="2">
    <source>
        <dbReference type="EMBL" id="MBD2593170.1"/>
    </source>
</evidence>
<feature type="transmembrane region" description="Helical" evidence="1">
    <location>
        <begin position="6"/>
        <end position="39"/>
    </location>
</feature>
<gene>
    <name evidence="2" type="ORF">H6G74_02355</name>
</gene>
<sequence>MNRTLITSIIFAMLILLIFSPFAALASLMIVLLVTATFWFIKNLFQAIISGNVQPTEEGD</sequence>
<dbReference type="RefSeq" id="WP_190966135.1">
    <property type="nucleotide sequence ID" value="NZ_JACJTB010000002.1"/>
</dbReference>
<keyword evidence="3" id="KW-1185">Reference proteome</keyword>
<protein>
    <submittedName>
        <fullName evidence="2">Uncharacterized protein</fullName>
    </submittedName>
</protein>
<evidence type="ECO:0000313" key="3">
    <source>
        <dbReference type="Proteomes" id="UP000603457"/>
    </source>
</evidence>
<dbReference type="EMBL" id="JACJTB010000002">
    <property type="protein sequence ID" value="MBD2593170.1"/>
    <property type="molecule type" value="Genomic_DNA"/>
</dbReference>
<keyword evidence="1" id="KW-0472">Membrane</keyword>
<dbReference type="Proteomes" id="UP000603457">
    <property type="component" value="Unassembled WGS sequence"/>
</dbReference>
<evidence type="ECO:0000256" key="1">
    <source>
        <dbReference type="SAM" id="Phobius"/>
    </source>
</evidence>
<organism evidence="2 3">
    <name type="scientific">Nostoc spongiaeforme FACHB-130</name>
    <dbReference type="NCBI Taxonomy" id="1357510"/>
    <lineage>
        <taxon>Bacteria</taxon>
        <taxon>Bacillati</taxon>
        <taxon>Cyanobacteriota</taxon>
        <taxon>Cyanophyceae</taxon>
        <taxon>Nostocales</taxon>
        <taxon>Nostocaceae</taxon>
        <taxon>Nostoc</taxon>
    </lineage>
</organism>
<proteinExistence type="predicted"/>
<comment type="caution">
    <text evidence="2">The sequence shown here is derived from an EMBL/GenBank/DDBJ whole genome shotgun (WGS) entry which is preliminary data.</text>
</comment>